<gene>
    <name evidence="2" type="ORF">GUJ93_ZPchr0012g20217</name>
</gene>
<sequence>MHQEAQRPQKRWIGVGRCEGGGGRGAEVGWRWVAGGGRGEVAAARKQGGGRGAEASWRWVADGGRGGEAWRRWPGGGEVGWRRVASEG</sequence>
<protein>
    <submittedName>
        <fullName evidence="2">Uncharacterized protein</fullName>
    </submittedName>
</protein>
<evidence type="ECO:0000313" key="3">
    <source>
        <dbReference type="Proteomes" id="UP000729402"/>
    </source>
</evidence>
<dbReference type="Proteomes" id="UP000729402">
    <property type="component" value="Unassembled WGS sequence"/>
</dbReference>
<dbReference type="EMBL" id="JAAALK010000080">
    <property type="protein sequence ID" value="KAG8095081.1"/>
    <property type="molecule type" value="Genomic_DNA"/>
</dbReference>
<evidence type="ECO:0000313" key="2">
    <source>
        <dbReference type="EMBL" id="KAG8095081.1"/>
    </source>
</evidence>
<evidence type="ECO:0000256" key="1">
    <source>
        <dbReference type="SAM" id="MobiDB-lite"/>
    </source>
</evidence>
<reference evidence="2" key="1">
    <citation type="journal article" date="2021" name="bioRxiv">
        <title>Whole Genome Assembly and Annotation of Northern Wild Rice, Zizania palustris L., Supports a Whole Genome Duplication in the Zizania Genus.</title>
        <authorList>
            <person name="Haas M."/>
            <person name="Kono T."/>
            <person name="Macchietto M."/>
            <person name="Millas R."/>
            <person name="McGilp L."/>
            <person name="Shao M."/>
            <person name="Duquette J."/>
            <person name="Hirsch C.N."/>
            <person name="Kimball J."/>
        </authorList>
    </citation>
    <scope>NUCLEOTIDE SEQUENCE</scope>
    <source>
        <tissue evidence="2">Fresh leaf tissue</tissue>
    </source>
</reference>
<organism evidence="2 3">
    <name type="scientific">Zizania palustris</name>
    <name type="common">Northern wild rice</name>
    <dbReference type="NCBI Taxonomy" id="103762"/>
    <lineage>
        <taxon>Eukaryota</taxon>
        <taxon>Viridiplantae</taxon>
        <taxon>Streptophyta</taxon>
        <taxon>Embryophyta</taxon>
        <taxon>Tracheophyta</taxon>
        <taxon>Spermatophyta</taxon>
        <taxon>Magnoliopsida</taxon>
        <taxon>Liliopsida</taxon>
        <taxon>Poales</taxon>
        <taxon>Poaceae</taxon>
        <taxon>BOP clade</taxon>
        <taxon>Oryzoideae</taxon>
        <taxon>Oryzeae</taxon>
        <taxon>Zizaniinae</taxon>
        <taxon>Zizania</taxon>
    </lineage>
</organism>
<accession>A0A8J6BVY4</accession>
<dbReference type="AlphaFoldDB" id="A0A8J6BVY4"/>
<reference evidence="2" key="2">
    <citation type="submission" date="2021-02" db="EMBL/GenBank/DDBJ databases">
        <authorList>
            <person name="Kimball J.A."/>
            <person name="Haas M.W."/>
            <person name="Macchietto M."/>
            <person name="Kono T."/>
            <person name="Duquette J."/>
            <person name="Shao M."/>
        </authorList>
    </citation>
    <scope>NUCLEOTIDE SEQUENCE</scope>
    <source>
        <tissue evidence="2">Fresh leaf tissue</tissue>
    </source>
</reference>
<name>A0A8J6BVY4_ZIZPA</name>
<keyword evidence="3" id="KW-1185">Reference proteome</keyword>
<feature type="region of interest" description="Disordered" evidence="1">
    <location>
        <begin position="1"/>
        <end position="25"/>
    </location>
</feature>
<proteinExistence type="predicted"/>
<comment type="caution">
    <text evidence="2">The sequence shown here is derived from an EMBL/GenBank/DDBJ whole genome shotgun (WGS) entry which is preliminary data.</text>
</comment>